<accession>A0A1D9Q264</accession>
<reference evidence="2" key="1">
    <citation type="journal article" date="2017" name="Genome Biol. Evol.">
        <title>The complete genome sequence of the phytopathogenic fungus Sclerotinia sclerotiorum reveals insights into the genome architecture of broad host range pathogens.</title>
        <authorList>
            <person name="Derbyshire M."/>
            <person name="Denton-Giles M."/>
            <person name="Hegedus D."/>
            <person name="Seifbarghy S."/>
            <person name="Rollins J."/>
            <person name="van Kan J."/>
            <person name="Seidl M.F."/>
            <person name="Faino L."/>
            <person name="Mbengue M."/>
            <person name="Navaud O."/>
            <person name="Raffaele S."/>
            <person name="Hammond-Kosack K."/>
            <person name="Heard S."/>
            <person name="Oliver R."/>
        </authorList>
    </citation>
    <scope>NUCLEOTIDE SEQUENCE [LARGE SCALE GENOMIC DNA]</scope>
    <source>
        <strain evidence="2">ATCC 18683 / 1980 / Ss-1</strain>
    </source>
</reference>
<protein>
    <submittedName>
        <fullName evidence="1">Uncharacterized protein</fullName>
    </submittedName>
</protein>
<dbReference type="OrthoDB" id="3549462at2759"/>
<evidence type="ECO:0000313" key="1">
    <source>
        <dbReference type="EMBL" id="APA09038.1"/>
    </source>
</evidence>
<proteinExistence type="predicted"/>
<sequence>MLDCHPKQTEMLSASHEELITPESCPSRPIEKNKLFVDEFELTTVSIPMALPVDCRECSKTYGMHILQTPDKSWKNWLIARTIS</sequence>
<dbReference type="Proteomes" id="UP000177798">
    <property type="component" value="Chromosome 4"/>
</dbReference>
<dbReference type="AlphaFoldDB" id="A0A1D9Q264"/>
<dbReference type="VEuPathDB" id="FungiDB:sscle_04g038080"/>
<organism evidence="1 2">
    <name type="scientific">Sclerotinia sclerotiorum (strain ATCC 18683 / 1980 / Ss-1)</name>
    <name type="common">White mold</name>
    <name type="synonym">Whetzelinia sclerotiorum</name>
    <dbReference type="NCBI Taxonomy" id="665079"/>
    <lineage>
        <taxon>Eukaryota</taxon>
        <taxon>Fungi</taxon>
        <taxon>Dikarya</taxon>
        <taxon>Ascomycota</taxon>
        <taxon>Pezizomycotina</taxon>
        <taxon>Leotiomycetes</taxon>
        <taxon>Helotiales</taxon>
        <taxon>Sclerotiniaceae</taxon>
        <taxon>Sclerotinia</taxon>
    </lineage>
</organism>
<evidence type="ECO:0000313" key="2">
    <source>
        <dbReference type="Proteomes" id="UP000177798"/>
    </source>
</evidence>
<dbReference type="EMBL" id="CP017817">
    <property type="protein sequence ID" value="APA09038.1"/>
    <property type="molecule type" value="Genomic_DNA"/>
</dbReference>
<gene>
    <name evidence="1" type="ORF">sscle_04g038080</name>
</gene>
<name>A0A1D9Q264_SCLS1</name>